<dbReference type="Pfam" id="PF07872">
    <property type="entry name" value="DUF1659"/>
    <property type="match status" value="1"/>
</dbReference>
<feature type="domain" description="DUF1659" evidence="1">
    <location>
        <begin position="2"/>
        <end position="72"/>
    </location>
</feature>
<keyword evidence="3" id="KW-1185">Reference proteome</keyword>
<organism evidence="2 3">
    <name type="scientific">Desulfallas thermosapovorans DSM 6562</name>
    <dbReference type="NCBI Taxonomy" id="1121431"/>
    <lineage>
        <taxon>Bacteria</taxon>
        <taxon>Bacillati</taxon>
        <taxon>Bacillota</taxon>
        <taxon>Clostridia</taxon>
        <taxon>Eubacteriales</taxon>
        <taxon>Desulfallaceae</taxon>
        <taxon>Desulfallas</taxon>
    </lineage>
</organism>
<proteinExistence type="predicted"/>
<evidence type="ECO:0000259" key="1">
    <source>
        <dbReference type="Pfam" id="PF07872"/>
    </source>
</evidence>
<name>A0A5S4ZN97_9FIRM</name>
<evidence type="ECO:0000313" key="2">
    <source>
        <dbReference type="EMBL" id="TYO92295.1"/>
    </source>
</evidence>
<dbReference type="Proteomes" id="UP000323166">
    <property type="component" value="Unassembled WGS sequence"/>
</dbReference>
<dbReference type="InterPro" id="IPR012454">
    <property type="entry name" value="DUF1659"/>
</dbReference>
<dbReference type="RefSeq" id="WP_166512836.1">
    <property type="nucleotide sequence ID" value="NZ_VNHM01000029.1"/>
</dbReference>
<sequence length="74" mass="8124">MAVDKIPSGTALRMQFQTGVDGDGDPIYRTKSLSNVKTEAQDQDIFDVAQALVQLQEYPLVAVQRVDSAILEEV</sequence>
<dbReference type="EMBL" id="VNHM01000029">
    <property type="protein sequence ID" value="TYO92295.1"/>
    <property type="molecule type" value="Genomic_DNA"/>
</dbReference>
<comment type="caution">
    <text evidence="2">The sequence shown here is derived from an EMBL/GenBank/DDBJ whole genome shotgun (WGS) entry which is preliminary data.</text>
</comment>
<accession>A0A5S4ZN97</accession>
<protein>
    <submittedName>
        <fullName evidence="2">Uncharacterized protein DUF1659</fullName>
    </submittedName>
</protein>
<evidence type="ECO:0000313" key="3">
    <source>
        <dbReference type="Proteomes" id="UP000323166"/>
    </source>
</evidence>
<gene>
    <name evidence="2" type="ORF">LX24_02924</name>
</gene>
<dbReference type="AlphaFoldDB" id="A0A5S4ZN97"/>
<reference evidence="2 3" key="1">
    <citation type="submission" date="2019-07" db="EMBL/GenBank/DDBJ databases">
        <title>Genomic Encyclopedia of Type Strains, Phase I: the one thousand microbial genomes (KMG-I) project.</title>
        <authorList>
            <person name="Kyrpides N."/>
        </authorList>
    </citation>
    <scope>NUCLEOTIDE SEQUENCE [LARGE SCALE GENOMIC DNA]</scope>
    <source>
        <strain evidence="2 3">DSM 6562</strain>
    </source>
</reference>